<evidence type="ECO:0000256" key="2">
    <source>
        <dbReference type="ARBA" id="ARBA00022695"/>
    </source>
</evidence>
<dbReference type="Pfam" id="PF17917">
    <property type="entry name" value="RT_RNaseH"/>
    <property type="match status" value="1"/>
</dbReference>
<evidence type="ECO:0000256" key="3">
    <source>
        <dbReference type="ARBA" id="ARBA00022722"/>
    </source>
</evidence>
<keyword evidence="5" id="KW-0378">Hydrolase</keyword>
<dbReference type="GO" id="GO:0003964">
    <property type="term" value="F:RNA-directed DNA polymerase activity"/>
    <property type="evidence" value="ECO:0007669"/>
    <property type="project" value="UniProtKB-KW"/>
</dbReference>
<dbReference type="PANTHER" id="PTHR24559">
    <property type="entry name" value="TRANSPOSON TY3-I GAG-POL POLYPROTEIN"/>
    <property type="match status" value="1"/>
</dbReference>
<keyword evidence="2" id="KW-0548">Nucleotidyltransferase</keyword>
<keyword evidence="7" id="KW-0812">Transmembrane</keyword>
<dbReference type="PANTHER" id="PTHR24559:SF447">
    <property type="entry name" value="RNA-DIRECTED DNA POLYMERASE HOMOLOG"/>
    <property type="match status" value="1"/>
</dbReference>
<dbReference type="Gene3D" id="3.10.10.10">
    <property type="entry name" value="HIV Type 1 Reverse Transcriptase, subunit A, domain 1"/>
    <property type="match status" value="1"/>
</dbReference>
<dbReference type="InterPro" id="IPR043128">
    <property type="entry name" value="Rev_trsase/Diguanyl_cyclase"/>
</dbReference>
<dbReference type="CDD" id="cd01647">
    <property type="entry name" value="RT_LTR"/>
    <property type="match status" value="1"/>
</dbReference>
<dbReference type="AlphaFoldDB" id="A0AAF0UXP6"/>
<feature type="domain" description="Tf2-1-like SH3-like" evidence="10">
    <location>
        <begin position="215"/>
        <end position="273"/>
    </location>
</feature>
<proteinExistence type="predicted"/>
<dbReference type="Gene3D" id="3.30.70.270">
    <property type="match status" value="2"/>
</dbReference>
<feature type="domain" description="Reverse transcriptase" evidence="8">
    <location>
        <begin position="26"/>
        <end position="96"/>
    </location>
</feature>
<reference evidence="11" key="1">
    <citation type="submission" date="2023-08" db="EMBL/GenBank/DDBJ databases">
        <title>A de novo genome assembly of Solanum verrucosum Schlechtendal, a Mexican diploid species geographically isolated from the other diploid A-genome species in potato relatives.</title>
        <authorList>
            <person name="Hosaka K."/>
        </authorList>
    </citation>
    <scope>NUCLEOTIDE SEQUENCE</scope>
    <source>
        <tissue evidence="11">Young leaves</tissue>
    </source>
</reference>
<evidence type="ECO:0000256" key="7">
    <source>
        <dbReference type="SAM" id="Phobius"/>
    </source>
</evidence>
<dbReference type="InterPro" id="IPR000477">
    <property type="entry name" value="RT_dom"/>
</dbReference>
<evidence type="ECO:0000259" key="10">
    <source>
        <dbReference type="Pfam" id="PF24626"/>
    </source>
</evidence>
<gene>
    <name evidence="11" type="ORF">MTR67_048085</name>
</gene>
<feature type="domain" description="Reverse transcriptase RNase H-like" evidence="9">
    <location>
        <begin position="159"/>
        <end position="205"/>
    </location>
</feature>
<dbReference type="GO" id="GO:0016787">
    <property type="term" value="F:hydrolase activity"/>
    <property type="evidence" value="ECO:0007669"/>
    <property type="project" value="UniProtKB-KW"/>
</dbReference>
<dbReference type="InterPro" id="IPR053134">
    <property type="entry name" value="RNA-dir_DNA_polymerase"/>
</dbReference>
<dbReference type="Proteomes" id="UP001234989">
    <property type="component" value="Chromosome 11"/>
</dbReference>
<sequence>MSRLKSHEDGQAPDALNARYLSPSESKQLQGAKCFSKIDLRSGYHQVRVKDKDIPKTAFRTRYGHFEILVMSFGLTNVLAAFMDLMNRVLQILRDRKLYVKFSKCEFWLKSVEFLGYIVSDERIRVDNQKIEALKNWPRPTMPTEIRSFLGLAGTEGHAVYCNVLGVGLGCVLMQHGKVIAYGSRQLWPHEKNYPTHDLKLAAFICFEDMASLLVSPMKGVMRFGKKGKLSPRYIGPYKVIRRIGQVTYELELPQELSTVHPMFHFSILQKCVGDPSLITPIEDVQVTRDPTYEEVPFLFWIDKLGS</sequence>
<evidence type="ECO:0000256" key="5">
    <source>
        <dbReference type="ARBA" id="ARBA00022801"/>
    </source>
</evidence>
<dbReference type="InterPro" id="IPR056924">
    <property type="entry name" value="SH3_Tf2-1"/>
</dbReference>
<keyword evidence="7" id="KW-0472">Membrane</keyword>
<dbReference type="Pfam" id="PF24626">
    <property type="entry name" value="SH3_Tf2-1"/>
    <property type="match status" value="1"/>
</dbReference>
<keyword evidence="3" id="KW-0540">Nuclease</keyword>
<dbReference type="Pfam" id="PF00078">
    <property type="entry name" value="RVT_1"/>
    <property type="match status" value="1"/>
</dbReference>
<evidence type="ECO:0000256" key="1">
    <source>
        <dbReference type="ARBA" id="ARBA00022679"/>
    </source>
</evidence>
<dbReference type="GO" id="GO:0004519">
    <property type="term" value="F:endonuclease activity"/>
    <property type="evidence" value="ECO:0007669"/>
    <property type="project" value="UniProtKB-KW"/>
</dbReference>
<dbReference type="SUPFAM" id="SSF56672">
    <property type="entry name" value="DNA/RNA polymerases"/>
    <property type="match status" value="1"/>
</dbReference>
<dbReference type="InterPro" id="IPR041373">
    <property type="entry name" value="RT_RNaseH"/>
</dbReference>
<keyword evidence="7" id="KW-1133">Transmembrane helix</keyword>
<keyword evidence="6" id="KW-0695">RNA-directed DNA polymerase</keyword>
<name>A0AAF0UXP6_SOLVR</name>
<dbReference type="EMBL" id="CP133622">
    <property type="protein sequence ID" value="WMV54700.1"/>
    <property type="molecule type" value="Genomic_DNA"/>
</dbReference>
<organism evidence="11 12">
    <name type="scientific">Solanum verrucosum</name>
    <dbReference type="NCBI Taxonomy" id="315347"/>
    <lineage>
        <taxon>Eukaryota</taxon>
        <taxon>Viridiplantae</taxon>
        <taxon>Streptophyta</taxon>
        <taxon>Embryophyta</taxon>
        <taxon>Tracheophyta</taxon>
        <taxon>Spermatophyta</taxon>
        <taxon>Magnoliopsida</taxon>
        <taxon>eudicotyledons</taxon>
        <taxon>Gunneridae</taxon>
        <taxon>Pentapetalae</taxon>
        <taxon>asterids</taxon>
        <taxon>lamiids</taxon>
        <taxon>Solanales</taxon>
        <taxon>Solanaceae</taxon>
        <taxon>Solanoideae</taxon>
        <taxon>Solaneae</taxon>
        <taxon>Solanum</taxon>
    </lineage>
</organism>
<evidence type="ECO:0000256" key="6">
    <source>
        <dbReference type="ARBA" id="ARBA00022918"/>
    </source>
</evidence>
<keyword evidence="4" id="KW-0255">Endonuclease</keyword>
<keyword evidence="1" id="KW-0808">Transferase</keyword>
<evidence type="ECO:0000256" key="4">
    <source>
        <dbReference type="ARBA" id="ARBA00022759"/>
    </source>
</evidence>
<evidence type="ECO:0000259" key="9">
    <source>
        <dbReference type="Pfam" id="PF17917"/>
    </source>
</evidence>
<evidence type="ECO:0000259" key="8">
    <source>
        <dbReference type="Pfam" id="PF00078"/>
    </source>
</evidence>
<evidence type="ECO:0000313" key="12">
    <source>
        <dbReference type="Proteomes" id="UP001234989"/>
    </source>
</evidence>
<protein>
    <submittedName>
        <fullName evidence="11">Uncharacterized protein</fullName>
    </submittedName>
</protein>
<feature type="transmembrane region" description="Helical" evidence="7">
    <location>
        <begin position="68"/>
        <end position="87"/>
    </location>
</feature>
<dbReference type="InterPro" id="IPR043502">
    <property type="entry name" value="DNA/RNA_pol_sf"/>
</dbReference>
<evidence type="ECO:0000313" key="11">
    <source>
        <dbReference type="EMBL" id="WMV54700.1"/>
    </source>
</evidence>
<keyword evidence="12" id="KW-1185">Reference proteome</keyword>
<accession>A0AAF0UXP6</accession>